<feature type="domain" description="Acyl-CoA dehydrogenase/oxidase N-terminal" evidence="9">
    <location>
        <begin position="82"/>
        <end position="158"/>
    </location>
</feature>
<dbReference type="InterPro" id="IPR006091">
    <property type="entry name" value="Acyl-CoA_Oxase/DH_mid-dom"/>
</dbReference>
<keyword evidence="5 6" id="KW-0560">Oxidoreductase</keyword>
<evidence type="ECO:0000256" key="5">
    <source>
        <dbReference type="ARBA" id="ARBA00023002"/>
    </source>
</evidence>
<dbReference type="PANTHER" id="PTHR42803:SF1">
    <property type="entry name" value="BROAD-SPECIFICITY LINEAR ACYL-COA DEHYDROGENASE FADE5"/>
    <property type="match status" value="1"/>
</dbReference>
<dbReference type="InterPro" id="IPR009075">
    <property type="entry name" value="AcylCo_DH/oxidase_C"/>
</dbReference>
<organism evidence="11 12">
    <name type="scientific">Luteimonas galliterrae</name>
    <dbReference type="NCBI Taxonomy" id="2940486"/>
    <lineage>
        <taxon>Bacteria</taxon>
        <taxon>Pseudomonadati</taxon>
        <taxon>Pseudomonadota</taxon>
        <taxon>Gammaproteobacteria</taxon>
        <taxon>Lysobacterales</taxon>
        <taxon>Lysobacteraceae</taxon>
        <taxon>Luteimonas</taxon>
    </lineage>
</organism>
<proteinExistence type="inferred from homology"/>
<comment type="similarity">
    <text evidence="2 6">Belongs to the acyl-CoA dehydrogenase family.</text>
</comment>
<evidence type="ECO:0000259" key="10">
    <source>
        <dbReference type="Pfam" id="PF12806"/>
    </source>
</evidence>
<dbReference type="Pfam" id="PF02770">
    <property type="entry name" value="Acyl-CoA_dh_M"/>
    <property type="match status" value="1"/>
</dbReference>
<evidence type="ECO:0000256" key="3">
    <source>
        <dbReference type="ARBA" id="ARBA00022630"/>
    </source>
</evidence>
<dbReference type="RefSeq" id="WP_249469642.1">
    <property type="nucleotide sequence ID" value="NZ_JAMBEP010000001.1"/>
</dbReference>
<dbReference type="InterPro" id="IPR046373">
    <property type="entry name" value="Acyl-CoA_Oxase/DH_mid-dom_sf"/>
</dbReference>
<evidence type="ECO:0000256" key="2">
    <source>
        <dbReference type="ARBA" id="ARBA00009347"/>
    </source>
</evidence>
<evidence type="ECO:0000256" key="4">
    <source>
        <dbReference type="ARBA" id="ARBA00022827"/>
    </source>
</evidence>
<dbReference type="InterPro" id="IPR037069">
    <property type="entry name" value="AcylCoA_DH/ox_N_sf"/>
</dbReference>
<dbReference type="InterPro" id="IPR052166">
    <property type="entry name" value="Diverse_Acyl-CoA_DH"/>
</dbReference>
<evidence type="ECO:0000256" key="1">
    <source>
        <dbReference type="ARBA" id="ARBA00001974"/>
    </source>
</evidence>
<dbReference type="InterPro" id="IPR036250">
    <property type="entry name" value="AcylCo_DH-like_C"/>
</dbReference>
<feature type="domain" description="Acyl-CoA dehydrogenase/oxidase C-terminal" evidence="7">
    <location>
        <begin position="283"/>
        <end position="452"/>
    </location>
</feature>
<gene>
    <name evidence="11" type="ORF">M2650_00140</name>
</gene>
<dbReference type="PANTHER" id="PTHR42803">
    <property type="entry name" value="ACYL-COA DEHYDROGENASE"/>
    <property type="match status" value="1"/>
</dbReference>
<dbReference type="SUPFAM" id="SSF56645">
    <property type="entry name" value="Acyl-CoA dehydrogenase NM domain-like"/>
    <property type="match status" value="1"/>
</dbReference>
<evidence type="ECO:0000313" key="11">
    <source>
        <dbReference type="EMBL" id="MCL1633060.1"/>
    </source>
</evidence>
<dbReference type="Gene3D" id="1.10.540.10">
    <property type="entry name" value="Acyl-CoA dehydrogenase/oxidase, N-terminal domain"/>
    <property type="match status" value="1"/>
</dbReference>
<dbReference type="Pfam" id="PF00441">
    <property type="entry name" value="Acyl-CoA_dh_1"/>
    <property type="match status" value="1"/>
</dbReference>
<dbReference type="Gene3D" id="1.20.140.10">
    <property type="entry name" value="Butyryl-CoA Dehydrogenase, subunit A, domain 3"/>
    <property type="match status" value="1"/>
</dbReference>
<sequence>MTTYKAPLADIRFALYDVLGAEALFSRLGFSDASRDIVDAVLEEGARFNETVLAPLNRVGDEVGCQYDKASGDVTTPPGFKQAYAQYVDGGWAGLVSPVEFGGQGLPHAAGIPLKEMIDAANLAWGNFPLLSHGATEALLHHGEDWQQQVFLKKLVDGSWTGTMCLTEPHCGTDLGMLKTKASPNDDGSHSISGTKIFITAGEHDFTDNIIHLVLARLPDAPAGSKGISMFIVPKFKVGKDGVVGARNGVRCGAIEHKMGIHGSATCVINFDDAQGWLIGEPNKGLMAMFTMMNTARLAVGLQGLGLADRAYQNALRYSRERLQGRSLSGAKQPDKPADPIIVHPDVRRMLLTCKALTEGGRLLGYHAATLVDVVGHAGDEAERKQADALLGFVTPIVKACLTEWGVECTYHALQCFGGHGYIAEHGMEQLARDARITTLYEGTTGIQALDLMGRKVMQLQGAGLRVFLGMIDSFCKDNENDEALKEFVAPLREKAGEWQKLTLSVGQRAIADADEVGAAAYDYLFYSGYLALAYWWARSVAAAEKSSHSEAFKAAKRETARFYFARVLPRTLAHKAAIESGTAPLMALAAERFGG</sequence>
<dbReference type="Gene3D" id="2.40.110.10">
    <property type="entry name" value="Butyryl-CoA Dehydrogenase, subunit A, domain 2"/>
    <property type="match status" value="1"/>
</dbReference>
<evidence type="ECO:0000259" key="7">
    <source>
        <dbReference type="Pfam" id="PF00441"/>
    </source>
</evidence>
<comment type="caution">
    <text evidence="11">The sequence shown here is derived from an EMBL/GenBank/DDBJ whole genome shotgun (WGS) entry which is preliminary data.</text>
</comment>
<keyword evidence="4 6" id="KW-0274">FAD</keyword>
<dbReference type="InterPro" id="IPR009100">
    <property type="entry name" value="AcylCoA_DH/oxidase_NM_dom_sf"/>
</dbReference>
<reference evidence="11 12" key="1">
    <citation type="submission" date="2022-05" db="EMBL/GenBank/DDBJ databases">
        <title>Luteimonas sp. SX5, whole genome shotgun sequencing project.</title>
        <authorList>
            <person name="Zhao G."/>
            <person name="Shen L."/>
        </authorList>
    </citation>
    <scope>NUCLEOTIDE SEQUENCE [LARGE SCALE GENOMIC DNA]</scope>
    <source>
        <strain evidence="11 12">SX5</strain>
    </source>
</reference>
<dbReference type="Pfam" id="PF12806">
    <property type="entry name" value="Acyl-CoA_dh_C"/>
    <property type="match status" value="1"/>
</dbReference>
<evidence type="ECO:0000313" key="12">
    <source>
        <dbReference type="Proteomes" id="UP001431217"/>
    </source>
</evidence>
<feature type="domain" description="Acyl-CoA oxidase/dehydrogenase middle" evidence="8">
    <location>
        <begin position="164"/>
        <end position="273"/>
    </location>
</feature>
<evidence type="ECO:0000259" key="8">
    <source>
        <dbReference type="Pfam" id="PF02770"/>
    </source>
</evidence>
<protein>
    <submittedName>
        <fullName evidence="11">Acyl-CoA dehydrogenase C-terminal domain-containing protein</fullName>
    </submittedName>
</protein>
<comment type="cofactor">
    <cofactor evidence="1 6">
        <name>FAD</name>
        <dbReference type="ChEBI" id="CHEBI:57692"/>
    </cofactor>
</comment>
<keyword evidence="3 6" id="KW-0285">Flavoprotein</keyword>
<evidence type="ECO:0000256" key="6">
    <source>
        <dbReference type="RuleBase" id="RU362125"/>
    </source>
</evidence>
<dbReference type="InterPro" id="IPR025878">
    <property type="entry name" value="Acyl-CoA_dh-like_C_dom"/>
</dbReference>
<feature type="domain" description="Acetyl-CoA dehydrogenase-like C-terminal" evidence="10">
    <location>
        <begin position="468"/>
        <end position="589"/>
    </location>
</feature>
<dbReference type="EMBL" id="JAMBEP010000001">
    <property type="protein sequence ID" value="MCL1633060.1"/>
    <property type="molecule type" value="Genomic_DNA"/>
</dbReference>
<dbReference type="Pfam" id="PF02771">
    <property type="entry name" value="Acyl-CoA_dh_N"/>
    <property type="match status" value="1"/>
</dbReference>
<name>A0ABT0MDX8_9GAMM</name>
<dbReference type="Proteomes" id="UP001431217">
    <property type="component" value="Unassembled WGS sequence"/>
</dbReference>
<keyword evidence="12" id="KW-1185">Reference proteome</keyword>
<dbReference type="InterPro" id="IPR013786">
    <property type="entry name" value="AcylCoA_DH/ox_N"/>
</dbReference>
<dbReference type="SUPFAM" id="SSF47203">
    <property type="entry name" value="Acyl-CoA dehydrogenase C-terminal domain-like"/>
    <property type="match status" value="1"/>
</dbReference>
<accession>A0ABT0MDX8</accession>
<evidence type="ECO:0000259" key="9">
    <source>
        <dbReference type="Pfam" id="PF02771"/>
    </source>
</evidence>